<dbReference type="SUPFAM" id="SSF55545">
    <property type="entry name" value="beta-N-acetylhexosaminidase-like domain"/>
    <property type="match status" value="1"/>
</dbReference>
<accession>A0A2V3PQR6</accession>
<dbReference type="OrthoDB" id="8727830at2"/>
<dbReference type="Gene3D" id="3.20.20.520">
    <property type="entry name" value="Glycosyl hydrolase family 115"/>
    <property type="match status" value="1"/>
</dbReference>
<feature type="chain" id="PRO_5015853976" evidence="2">
    <location>
        <begin position="24"/>
        <end position="835"/>
    </location>
</feature>
<feature type="signal peptide" evidence="2">
    <location>
        <begin position="1"/>
        <end position="23"/>
    </location>
</feature>
<keyword evidence="1 4" id="KW-0378">Hydrolase</keyword>
<protein>
    <submittedName>
        <fullName evidence="4">Glycosyl hydrolase family 115 (Putative glucuronidase)</fullName>
    </submittedName>
</protein>
<organism evidence="4 5">
    <name type="scientific">Dysgonomonas alginatilytica</name>
    <dbReference type="NCBI Taxonomy" id="1605892"/>
    <lineage>
        <taxon>Bacteria</taxon>
        <taxon>Pseudomonadati</taxon>
        <taxon>Bacteroidota</taxon>
        <taxon>Bacteroidia</taxon>
        <taxon>Bacteroidales</taxon>
        <taxon>Dysgonomonadaceae</taxon>
        <taxon>Dysgonomonas</taxon>
    </lineage>
</organism>
<dbReference type="RefSeq" id="WP_110309991.1">
    <property type="nucleotide sequence ID" value="NZ_QICL01000005.1"/>
</dbReference>
<dbReference type="PANTHER" id="PTHR37842">
    <property type="match status" value="1"/>
</dbReference>
<dbReference type="GO" id="GO:0005975">
    <property type="term" value="P:carbohydrate metabolic process"/>
    <property type="evidence" value="ECO:0007669"/>
    <property type="project" value="UniProtKB-ARBA"/>
</dbReference>
<gene>
    <name evidence="4" type="ORF">CLV62_10582</name>
</gene>
<evidence type="ECO:0000256" key="2">
    <source>
        <dbReference type="SAM" id="SignalP"/>
    </source>
</evidence>
<dbReference type="Pfam" id="PF17829">
    <property type="entry name" value="GH115_C"/>
    <property type="match status" value="1"/>
</dbReference>
<dbReference type="GO" id="GO:0016787">
    <property type="term" value="F:hydrolase activity"/>
    <property type="evidence" value="ECO:0007669"/>
    <property type="project" value="UniProtKB-KW"/>
</dbReference>
<dbReference type="InterPro" id="IPR029018">
    <property type="entry name" value="Hex-like_dom2"/>
</dbReference>
<dbReference type="InterPro" id="IPR031924">
    <property type="entry name" value="GH115"/>
</dbReference>
<evidence type="ECO:0000259" key="3">
    <source>
        <dbReference type="Pfam" id="PF17829"/>
    </source>
</evidence>
<proteinExistence type="predicted"/>
<dbReference type="EMBL" id="QICL01000005">
    <property type="protein sequence ID" value="PXV66331.1"/>
    <property type="molecule type" value="Genomic_DNA"/>
</dbReference>
<comment type="caution">
    <text evidence="4">The sequence shown here is derived from an EMBL/GenBank/DDBJ whole genome shotgun (WGS) entry which is preliminary data.</text>
</comment>
<name>A0A2V3PQR6_9BACT</name>
<dbReference type="AlphaFoldDB" id="A0A2V3PQR6"/>
<evidence type="ECO:0000313" key="5">
    <source>
        <dbReference type="Proteomes" id="UP000247973"/>
    </source>
</evidence>
<feature type="domain" description="Gylcosyl hydrolase 115 C-terminal" evidence="3">
    <location>
        <begin position="665"/>
        <end position="830"/>
    </location>
</feature>
<dbReference type="Pfam" id="PF15979">
    <property type="entry name" value="Glyco_hydro_115"/>
    <property type="match status" value="1"/>
</dbReference>
<sequence>MTKKNLYLTIFLLFFVFSNTISALDKEQFVFTQKNASYFPLAVDGKPMSILTDDSDYKGVLRAVNDLKEDFQKVTGNTPQQGAAKFTLIIGTVGKSAIIDKLIQTGKIEAKDLTGKNEKYIIKTVMNPIDGVDAALVIAGSDKRGTIYGIYELSSQIGVSPWYYWADVPVSTKKDLYVKPGTYTEEEPAVQYRGIFLNDEAPALTGWSKVTFGGYNHQFYEKVFELILRLKGNFLWPAMWGSAFYDDDPLNGPLADEYGIVMGTSHHEPMALAQQDWKRRGEGPWDYTKNGDVLRKFWTSGIERAKNWESLITIGMRGDGDEPMSEESNIDLLQKIVKDQRDIISKVTGKKAETVPQVWALYKEVQDYYDKGMRVPDDITLLLCDDNWGNVRKLPDLDAPKRKGGYGMYYHFDYVGGPRNYKWLNVSQVQRIWEQMNLTYQYGVDKIWVVNVGDLKPMEYPISFFLNMAWNPNRFNADNLVQHTEQWTAQQFGEKYAKESARLINLYTKYNRRVTPELLNEKTYSLENYNEFETVVNDYRNLVIDAMRLYNLIPNNYKDAFDQLVLFPINACSNLYEMYFAVAKNRYYAEKQDVQANYWADKAKECFERDSLLTIHYNENISGGKWAHMMDQIRIGYTYWQQPQKSVMPSVKYVATTMEVKEKIFTEADGYVSIQAEHFTRQKNGNNISWKVIPDLGKTLSAITTFPVTAIPKEGDNVYLEYDVNLTSTGNARLIVLLSPTLNFNSNKGLRYAVSIDGSEEQIVNFNHTYTEKEREVWVANSIIESTTNHKINKTGLHTIRFRVLDPGIVLQKIMLDLGGLKPSYLGAPESKTSK</sequence>
<keyword evidence="2" id="KW-0732">Signal</keyword>
<dbReference type="Gene3D" id="1.20.58.2150">
    <property type="match status" value="1"/>
</dbReference>
<dbReference type="PANTHER" id="PTHR37842:SF2">
    <property type="entry name" value="GYLCOSYL HYDROLASE 115 C-TERMINAL DOMAIN-CONTAINING PROTEIN"/>
    <property type="match status" value="1"/>
</dbReference>
<reference evidence="4 5" key="1">
    <citation type="submission" date="2018-03" db="EMBL/GenBank/DDBJ databases">
        <title>Genomic Encyclopedia of Archaeal and Bacterial Type Strains, Phase II (KMG-II): from individual species to whole genera.</title>
        <authorList>
            <person name="Goeker M."/>
        </authorList>
    </citation>
    <scope>NUCLEOTIDE SEQUENCE [LARGE SCALE GENOMIC DNA]</scope>
    <source>
        <strain evidence="4 5">DSM 100214</strain>
    </source>
</reference>
<evidence type="ECO:0000313" key="4">
    <source>
        <dbReference type="EMBL" id="PXV66331.1"/>
    </source>
</evidence>
<keyword evidence="5" id="KW-1185">Reference proteome</keyword>
<dbReference type="Gene3D" id="2.60.120.1620">
    <property type="match status" value="1"/>
</dbReference>
<dbReference type="InterPro" id="IPR041437">
    <property type="entry name" value="GH115_C"/>
</dbReference>
<dbReference type="InterPro" id="IPR042301">
    <property type="entry name" value="GH115_sf"/>
</dbReference>
<evidence type="ECO:0000256" key="1">
    <source>
        <dbReference type="ARBA" id="ARBA00022801"/>
    </source>
</evidence>
<dbReference type="Gene3D" id="3.30.379.10">
    <property type="entry name" value="Chitobiase/beta-hexosaminidase domain 2-like"/>
    <property type="match status" value="1"/>
</dbReference>
<dbReference type="Proteomes" id="UP000247973">
    <property type="component" value="Unassembled WGS sequence"/>
</dbReference>